<feature type="transmembrane region" description="Helical" evidence="7">
    <location>
        <begin position="156"/>
        <end position="174"/>
    </location>
</feature>
<dbReference type="Proteomes" id="UP000199589">
    <property type="component" value="Unassembled WGS sequence"/>
</dbReference>
<reference evidence="10" key="1">
    <citation type="submission" date="2016-10" db="EMBL/GenBank/DDBJ databases">
        <authorList>
            <person name="Varghese N."/>
            <person name="Submissions S."/>
        </authorList>
    </citation>
    <scope>NUCLEOTIDE SEQUENCE [LARGE SCALE GENOMIC DNA]</scope>
    <source>
        <strain evidence="10">DSM 16108</strain>
    </source>
</reference>
<feature type="transmembrane region" description="Helical" evidence="7">
    <location>
        <begin position="212"/>
        <end position="233"/>
    </location>
</feature>
<dbReference type="STRING" id="258723.GCA_900169305_00492"/>
<gene>
    <name evidence="9" type="ORF">SAMN04488569_100222</name>
</gene>
<keyword evidence="9" id="KW-0645">Protease</keyword>
<name>A0A1I3V6W8_9LACT</name>
<dbReference type="PANTHER" id="PTHR43731">
    <property type="entry name" value="RHOMBOID PROTEASE"/>
    <property type="match status" value="1"/>
</dbReference>
<keyword evidence="5 7" id="KW-1133">Transmembrane helix</keyword>
<dbReference type="GO" id="GO:0006508">
    <property type="term" value="P:proteolysis"/>
    <property type="evidence" value="ECO:0007669"/>
    <property type="project" value="UniProtKB-KW"/>
</dbReference>
<dbReference type="InterPro" id="IPR050925">
    <property type="entry name" value="Rhomboid_protease_S54"/>
</dbReference>
<evidence type="ECO:0000256" key="5">
    <source>
        <dbReference type="ARBA" id="ARBA00022989"/>
    </source>
</evidence>
<organism evidence="9 10">
    <name type="scientific">Marinilactibacillus piezotolerans</name>
    <dbReference type="NCBI Taxonomy" id="258723"/>
    <lineage>
        <taxon>Bacteria</taxon>
        <taxon>Bacillati</taxon>
        <taxon>Bacillota</taxon>
        <taxon>Bacilli</taxon>
        <taxon>Lactobacillales</taxon>
        <taxon>Carnobacteriaceae</taxon>
        <taxon>Marinilactibacillus</taxon>
    </lineage>
</organism>
<keyword evidence="3 7" id="KW-0812">Transmembrane</keyword>
<evidence type="ECO:0000256" key="2">
    <source>
        <dbReference type="ARBA" id="ARBA00009045"/>
    </source>
</evidence>
<keyword evidence="10" id="KW-1185">Reference proteome</keyword>
<evidence type="ECO:0000256" key="7">
    <source>
        <dbReference type="SAM" id="Phobius"/>
    </source>
</evidence>
<dbReference type="EMBL" id="FOSJ01000002">
    <property type="protein sequence ID" value="SFJ89831.1"/>
    <property type="molecule type" value="Genomic_DNA"/>
</dbReference>
<feature type="transmembrane region" description="Helical" evidence="7">
    <location>
        <begin position="180"/>
        <end position="200"/>
    </location>
</feature>
<dbReference type="Pfam" id="PF01694">
    <property type="entry name" value="Rhomboid"/>
    <property type="match status" value="1"/>
</dbReference>
<dbReference type="SUPFAM" id="SSF144091">
    <property type="entry name" value="Rhomboid-like"/>
    <property type="match status" value="1"/>
</dbReference>
<dbReference type="RefSeq" id="WP_072694961.1">
    <property type="nucleotide sequence ID" value="NZ_FOSJ01000002.1"/>
</dbReference>
<feature type="domain" description="Peptidase S54 rhomboid" evidence="8">
    <location>
        <begin position="59"/>
        <end position="194"/>
    </location>
</feature>
<sequence length="234" mass="26048">MSPQTKMKMRRWQRKPFVTYGLLGLTVFMFLLQTLRGGSQNPFVLYELGAKVNELIVLGEWWRLITPVFLHIGIEHILLNGLIIYFLGIQVEAIIGHWRYLLLYMLSAIAGNAASFAFNQSISAGASTALFGLFGATLVLPKLFPNNYQVKEMSKSFLLLIIINLVFGLFSNGIDMAGHVGGLAGGYLTMYALSAPKAWISGVKVQAKYGGIYIILLSIILIIGWRTTTMLYFN</sequence>
<feature type="transmembrane region" description="Helical" evidence="7">
    <location>
        <begin position="100"/>
        <end position="118"/>
    </location>
</feature>
<dbReference type="InterPro" id="IPR022764">
    <property type="entry name" value="Peptidase_S54_rhomboid_dom"/>
</dbReference>
<evidence type="ECO:0000256" key="6">
    <source>
        <dbReference type="ARBA" id="ARBA00023136"/>
    </source>
</evidence>
<evidence type="ECO:0000256" key="4">
    <source>
        <dbReference type="ARBA" id="ARBA00022801"/>
    </source>
</evidence>
<evidence type="ECO:0000256" key="1">
    <source>
        <dbReference type="ARBA" id="ARBA00004141"/>
    </source>
</evidence>
<protein>
    <submittedName>
        <fullName evidence="9">Rhomboid protease GluP</fullName>
    </submittedName>
</protein>
<dbReference type="Gene3D" id="1.20.1540.10">
    <property type="entry name" value="Rhomboid-like"/>
    <property type="match status" value="1"/>
</dbReference>
<dbReference type="AlphaFoldDB" id="A0A1I3V6W8"/>
<evidence type="ECO:0000313" key="10">
    <source>
        <dbReference type="Proteomes" id="UP000199589"/>
    </source>
</evidence>
<feature type="transmembrane region" description="Helical" evidence="7">
    <location>
        <begin position="61"/>
        <end position="88"/>
    </location>
</feature>
<dbReference type="PANTHER" id="PTHR43731:SF14">
    <property type="entry name" value="PRESENILIN-ASSOCIATED RHOMBOID-LIKE PROTEIN, MITOCHONDRIAL"/>
    <property type="match status" value="1"/>
</dbReference>
<evidence type="ECO:0000256" key="3">
    <source>
        <dbReference type="ARBA" id="ARBA00022692"/>
    </source>
</evidence>
<comment type="similarity">
    <text evidence="2">Belongs to the peptidase S54 family.</text>
</comment>
<evidence type="ECO:0000259" key="8">
    <source>
        <dbReference type="Pfam" id="PF01694"/>
    </source>
</evidence>
<dbReference type="GO" id="GO:0016020">
    <property type="term" value="C:membrane"/>
    <property type="evidence" value="ECO:0007669"/>
    <property type="project" value="UniProtKB-SubCell"/>
</dbReference>
<feature type="transmembrane region" description="Helical" evidence="7">
    <location>
        <begin position="124"/>
        <end position="144"/>
    </location>
</feature>
<comment type="subcellular location">
    <subcellularLocation>
        <location evidence="1">Membrane</location>
        <topology evidence="1">Multi-pass membrane protein</topology>
    </subcellularLocation>
</comment>
<dbReference type="GO" id="GO:0004252">
    <property type="term" value="F:serine-type endopeptidase activity"/>
    <property type="evidence" value="ECO:0007669"/>
    <property type="project" value="InterPro"/>
</dbReference>
<keyword evidence="6 7" id="KW-0472">Membrane</keyword>
<evidence type="ECO:0000313" key="9">
    <source>
        <dbReference type="EMBL" id="SFJ89831.1"/>
    </source>
</evidence>
<dbReference type="InterPro" id="IPR035952">
    <property type="entry name" value="Rhomboid-like_sf"/>
</dbReference>
<keyword evidence="4" id="KW-0378">Hydrolase</keyword>
<accession>A0A1I3V6W8</accession>
<proteinExistence type="inferred from homology"/>